<dbReference type="SUPFAM" id="SSF55136">
    <property type="entry name" value="Probable bacterial effector-binding domain"/>
    <property type="match status" value="1"/>
</dbReference>
<evidence type="ECO:0000313" key="4">
    <source>
        <dbReference type="Proteomes" id="UP000249419"/>
    </source>
</evidence>
<sequence>MTEQQPYRVVSRHPGFELRRYPAHLVAEMQIQASFTRAPIEAFRPLAAYIGGANRARHPIGSAAPAMAAAGGSEKIAMTVPVVQIEGEWPGAYLIQFVMPASFTTATLPEPVDARVRIRAVPARLAAAMRFSGRWTEQAFSQRATMLGRSVTAAGLQPTGAIRYARFDPPWKPWFLRRNEVVLPVVE</sequence>
<evidence type="ECO:0000313" key="2">
    <source>
        <dbReference type="EMBL" id="SCE65428.1"/>
    </source>
</evidence>
<organism evidence="2 3">
    <name type="scientific">Micromonospora saelicesensis</name>
    <dbReference type="NCBI Taxonomy" id="285676"/>
    <lineage>
        <taxon>Bacteria</taxon>
        <taxon>Bacillati</taxon>
        <taxon>Actinomycetota</taxon>
        <taxon>Actinomycetes</taxon>
        <taxon>Micromonosporales</taxon>
        <taxon>Micromonosporaceae</taxon>
        <taxon>Micromonospora</taxon>
    </lineage>
</organism>
<reference evidence="1 4" key="2">
    <citation type="submission" date="2018-03" db="EMBL/GenBank/DDBJ databases">
        <title>Defining the species Micromonospora saelicesensis and Micromonospora noduli under the framework of genomics.</title>
        <authorList>
            <person name="Riesco R."/>
            <person name="Trujillo M.E."/>
        </authorList>
    </citation>
    <scope>NUCLEOTIDE SEQUENCE [LARGE SCALE GENOMIC DNA]</scope>
    <source>
        <strain evidence="1 4">PSN13</strain>
    </source>
</reference>
<reference evidence="2 3" key="1">
    <citation type="submission" date="2016-06" db="EMBL/GenBank/DDBJ databases">
        <authorList>
            <person name="Kjaerup R.B."/>
            <person name="Dalgaard T.S."/>
            <person name="Juul-Madsen H.R."/>
        </authorList>
    </citation>
    <scope>NUCLEOTIDE SEQUENCE [LARGE SCALE GENOMIC DNA]</scope>
    <source>
        <strain evidence="2 3">DSM 44871</strain>
    </source>
</reference>
<evidence type="ECO:0000313" key="1">
    <source>
        <dbReference type="EMBL" id="RAO26545.1"/>
    </source>
</evidence>
<protein>
    <submittedName>
        <fullName evidence="2">SOUL heme-binding protein</fullName>
    </submittedName>
</protein>
<dbReference type="RefSeq" id="WP_091393664.1">
    <property type="nucleotide sequence ID" value="NZ_CP192017.1"/>
</dbReference>
<evidence type="ECO:0000313" key="3">
    <source>
        <dbReference type="Proteomes" id="UP000198864"/>
    </source>
</evidence>
<dbReference type="EMBL" id="PYAG01000041">
    <property type="protein sequence ID" value="RAO26545.1"/>
    <property type="molecule type" value="Genomic_DNA"/>
</dbReference>
<dbReference type="InterPro" id="IPR011256">
    <property type="entry name" value="Reg_factor_effector_dom_sf"/>
</dbReference>
<dbReference type="STRING" id="285676.GA0070561_0604"/>
<dbReference type="Pfam" id="PF04832">
    <property type="entry name" value="SOUL"/>
    <property type="match status" value="1"/>
</dbReference>
<dbReference type="PANTHER" id="PTHR11220:SF58">
    <property type="entry name" value="SOUL HEME-BINDING FAMILY PROTEIN"/>
    <property type="match status" value="1"/>
</dbReference>
<dbReference type="InterPro" id="IPR006917">
    <property type="entry name" value="SOUL_heme-bd"/>
</dbReference>
<proteinExistence type="predicted"/>
<gene>
    <name evidence="2" type="ORF">GA0070561_0604</name>
    <name evidence="1" type="ORF">PSN13_06573</name>
</gene>
<name>A0A1C4U135_9ACTN</name>
<dbReference type="Proteomes" id="UP000249419">
    <property type="component" value="Unassembled WGS sequence"/>
</dbReference>
<dbReference type="AlphaFoldDB" id="A0A1C4U135"/>
<dbReference type="EMBL" id="FMCR01000001">
    <property type="protein sequence ID" value="SCE65428.1"/>
    <property type="molecule type" value="Genomic_DNA"/>
</dbReference>
<dbReference type="PANTHER" id="PTHR11220">
    <property type="entry name" value="HEME-BINDING PROTEIN-RELATED"/>
    <property type="match status" value="1"/>
</dbReference>
<dbReference type="Proteomes" id="UP000198864">
    <property type="component" value="Unassembled WGS sequence"/>
</dbReference>
<accession>A0A1C4U135</accession>
<dbReference type="Gene3D" id="3.20.80.10">
    <property type="entry name" value="Regulatory factor, effector binding domain"/>
    <property type="match status" value="1"/>
</dbReference>